<proteinExistence type="predicted"/>
<feature type="region of interest" description="Disordered" evidence="1">
    <location>
        <begin position="1"/>
        <end position="30"/>
    </location>
</feature>
<organism evidence="2">
    <name type="scientific">Anguilla anguilla</name>
    <name type="common">European freshwater eel</name>
    <name type="synonym">Muraena anguilla</name>
    <dbReference type="NCBI Taxonomy" id="7936"/>
    <lineage>
        <taxon>Eukaryota</taxon>
        <taxon>Metazoa</taxon>
        <taxon>Chordata</taxon>
        <taxon>Craniata</taxon>
        <taxon>Vertebrata</taxon>
        <taxon>Euteleostomi</taxon>
        <taxon>Actinopterygii</taxon>
        <taxon>Neopterygii</taxon>
        <taxon>Teleostei</taxon>
        <taxon>Anguilliformes</taxon>
        <taxon>Anguillidae</taxon>
        <taxon>Anguilla</taxon>
    </lineage>
</organism>
<evidence type="ECO:0000313" key="2">
    <source>
        <dbReference type="EMBL" id="JAH02046.1"/>
    </source>
</evidence>
<reference evidence="2" key="2">
    <citation type="journal article" date="2015" name="Fish Shellfish Immunol.">
        <title>Early steps in the European eel (Anguilla anguilla)-Vibrio vulnificus interaction in the gills: Role of the RtxA13 toxin.</title>
        <authorList>
            <person name="Callol A."/>
            <person name="Pajuelo D."/>
            <person name="Ebbesson L."/>
            <person name="Teles M."/>
            <person name="MacKenzie S."/>
            <person name="Amaro C."/>
        </authorList>
    </citation>
    <scope>NUCLEOTIDE SEQUENCE</scope>
</reference>
<name>A0A0E9PBJ4_ANGAN</name>
<dbReference type="EMBL" id="GBXM01106531">
    <property type="protein sequence ID" value="JAH02046.1"/>
    <property type="molecule type" value="Transcribed_RNA"/>
</dbReference>
<accession>A0A0E9PBJ4</accession>
<evidence type="ECO:0000256" key="1">
    <source>
        <dbReference type="SAM" id="MobiDB-lite"/>
    </source>
</evidence>
<protein>
    <submittedName>
        <fullName evidence="2">Uncharacterized protein</fullName>
    </submittedName>
</protein>
<sequence>MGSSRVPRQPDVPLRSKPQGARQIGLSVCE</sequence>
<dbReference type="AlphaFoldDB" id="A0A0E9PBJ4"/>
<reference evidence="2" key="1">
    <citation type="submission" date="2014-11" db="EMBL/GenBank/DDBJ databases">
        <authorList>
            <person name="Amaro Gonzalez C."/>
        </authorList>
    </citation>
    <scope>NUCLEOTIDE SEQUENCE</scope>
</reference>